<dbReference type="InterPro" id="IPR001576">
    <property type="entry name" value="Phosphoglycerate_kinase"/>
</dbReference>
<evidence type="ECO:0000256" key="10">
    <source>
        <dbReference type="HAMAP-Rule" id="MF_00145"/>
    </source>
</evidence>
<dbReference type="PANTHER" id="PTHR11406">
    <property type="entry name" value="PHOSPHOGLYCERATE KINASE"/>
    <property type="match status" value="1"/>
</dbReference>
<evidence type="ECO:0000256" key="13">
    <source>
        <dbReference type="RuleBase" id="RU000532"/>
    </source>
</evidence>
<dbReference type="Gene3D" id="3.40.50.1260">
    <property type="entry name" value="Phosphoglycerate kinase, N-terminal domain"/>
    <property type="match status" value="2"/>
</dbReference>
<dbReference type="GO" id="GO:0043531">
    <property type="term" value="F:ADP binding"/>
    <property type="evidence" value="ECO:0007669"/>
    <property type="project" value="TreeGrafter"/>
</dbReference>
<dbReference type="GO" id="GO:0005829">
    <property type="term" value="C:cytosol"/>
    <property type="evidence" value="ECO:0007669"/>
    <property type="project" value="TreeGrafter"/>
</dbReference>
<dbReference type="EMBL" id="MHSS01000010">
    <property type="protein sequence ID" value="OHA48018.1"/>
    <property type="molecule type" value="Genomic_DNA"/>
</dbReference>
<protein>
    <recommendedName>
        <fullName evidence="5 10">Phosphoglycerate kinase</fullName>
        <ecNumber evidence="4 10">2.7.2.3</ecNumber>
    </recommendedName>
</protein>
<feature type="binding site" evidence="11">
    <location>
        <position position="36"/>
    </location>
    <ligand>
        <name>(2R)-3-phosphoglycerate</name>
        <dbReference type="ChEBI" id="CHEBI:58272"/>
    </ligand>
</feature>
<comment type="catalytic activity">
    <reaction evidence="1 10 13">
        <text>(2R)-3-phosphoglycerate + ATP = (2R)-3-phospho-glyceroyl phosphate + ADP</text>
        <dbReference type="Rhea" id="RHEA:14801"/>
        <dbReference type="ChEBI" id="CHEBI:30616"/>
        <dbReference type="ChEBI" id="CHEBI:57604"/>
        <dbReference type="ChEBI" id="CHEBI:58272"/>
        <dbReference type="ChEBI" id="CHEBI:456216"/>
        <dbReference type="EC" id="2.7.2.3"/>
    </reaction>
</comment>
<keyword evidence="7 10" id="KW-0547">Nucleotide-binding</keyword>
<comment type="subcellular location">
    <subcellularLocation>
        <location evidence="10">Cytoplasm</location>
    </subcellularLocation>
</comment>
<evidence type="ECO:0000256" key="7">
    <source>
        <dbReference type="ARBA" id="ARBA00022741"/>
    </source>
</evidence>
<dbReference type="UniPathway" id="UPA00109">
    <property type="reaction ID" value="UER00185"/>
</dbReference>
<dbReference type="AlphaFoldDB" id="A0A1G2PI47"/>
<dbReference type="FunFam" id="3.40.50.1260:FF:000006">
    <property type="entry name" value="Phosphoglycerate kinase"/>
    <property type="match status" value="1"/>
</dbReference>
<dbReference type="GO" id="GO:0006094">
    <property type="term" value="P:gluconeogenesis"/>
    <property type="evidence" value="ECO:0007669"/>
    <property type="project" value="TreeGrafter"/>
</dbReference>
<dbReference type="EC" id="2.7.2.3" evidence="4 10"/>
<keyword evidence="8 10" id="KW-0418">Kinase</keyword>
<evidence type="ECO:0000313" key="14">
    <source>
        <dbReference type="EMBL" id="OHA48018.1"/>
    </source>
</evidence>
<keyword evidence="9 10" id="KW-0067">ATP-binding</keyword>
<dbReference type="Proteomes" id="UP000177629">
    <property type="component" value="Unassembled WGS sequence"/>
</dbReference>
<dbReference type="STRING" id="1802362.A2806_00480"/>
<keyword evidence="10" id="KW-0963">Cytoplasm</keyword>
<sequence>MRLRTIDKADVRNKKVLVRVDFNVFVEDGKIEDDFRIRRVVPTLKYLVKNKAKVIVMAHFARPIDEKTGAIDKVNFSMKNIARRLAKDIGHKVVFVSDCVGEKVQRASIKLKSGEILMLENLRFHPEEEKNDEVFASRLASLADIYVNEAFSVSHRAHASVSAITRFLPSYAGFVLAEEVKILHHTYHKPKLPLVIVMGGAKVETKLKLIQRFFDKSDDILLGGLIANQVLKAKGVGIGKSKIDPTVSVTLKDLDWTSPKLHLPVDVVVAKEISPDAWVKRVGVGKVEDDELILDIGADTVELFSSVAGKAKTIIWNGPLGYSELPNFAVGTDSFAKAIARGKAFRVVGGGESIAALDKLGLYDKIDFVSTGGGAMLEFLAGEPMPGIEALIRK</sequence>
<keyword evidence="10" id="KW-0324">Glycolysis</keyword>
<dbReference type="HAMAP" id="MF_00145">
    <property type="entry name" value="Phosphoglyc_kinase"/>
    <property type="match status" value="1"/>
</dbReference>
<evidence type="ECO:0000256" key="6">
    <source>
        <dbReference type="ARBA" id="ARBA00022679"/>
    </source>
</evidence>
<evidence type="ECO:0000256" key="1">
    <source>
        <dbReference type="ARBA" id="ARBA00000642"/>
    </source>
</evidence>
<dbReference type="GO" id="GO:0006096">
    <property type="term" value="P:glycolytic process"/>
    <property type="evidence" value="ECO:0007669"/>
    <property type="project" value="UniProtKB-UniRule"/>
</dbReference>
<feature type="binding site" evidence="10">
    <location>
        <begin position="350"/>
        <end position="353"/>
    </location>
    <ligand>
        <name>ATP</name>
        <dbReference type="ChEBI" id="CHEBI:30616"/>
    </ligand>
</feature>
<feature type="binding site" evidence="10">
    <location>
        <position position="156"/>
    </location>
    <ligand>
        <name>substrate</name>
    </ligand>
</feature>
<feature type="binding site" evidence="10">
    <location>
        <position position="123"/>
    </location>
    <ligand>
        <name>substrate</name>
    </ligand>
</feature>
<feature type="binding site" evidence="10 11">
    <location>
        <begin position="21"/>
        <end position="23"/>
    </location>
    <ligand>
        <name>substrate</name>
    </ligand>
</feature>
<evidence type="ECO:0000256" key="9">
    <source>
        <dbReference type="ARBA" id="ARBA00022840"/>
    </source>
</evidence>
<feature type="binding site" evidence="10">
    <location>
        <position position="36"/>
    </location>
    <ligand>
        <name>substrate</name>
    </ligand>
</feature>
<comment type="subunit">
    <text evidence="10">Monomer.</text>
</comment>
<evidence type="ECO:0000256" key="8">
    <source>
        <dbReference type="ARBA" id="ARBA00022777"/>
    </source>
</evidence>
<dbReference type="GO" id="GO:0005524">
    <property type="term" value="F:ATP binding"/>
    <property type="evidence" value="ECO:0007669"/>
    <property type="project" value="UniProtKB-KW"/>
</dbReference>
<evidence type="ECO:0000256" key="4">
    <source>
        <dbReference type="ARBA" id="ARBA00013061"/>
    </source>
</evidence>
<comment type="similarity">
    <text evidence="3 10 13">Belongs to the phosphoglycerate kinase family.</text>
</comment>
<proteinExistence type="inferred from homology"/>
<name>A0A1G2PI47_9BACT</name>
<evidence type="ECO:0000256" key="3">
    <source>
        <dbReference type="ARBA" id="ARBA00008982"/>
    </source>
</evidence>
<evidence type="ECO:0000256" key="2">
    <source>
        <dbReference type="ARBA" id="ARBA00004838"/>
    </source>
</evidence>
<dbReference type="PANTHER" id="PTHR11406:SF23">
    <property type="entry name" value="PHOSPHOGLYCERATE KINASE 1, CHLOROPLASTIC-RELATED"/>
    <property type="match status" value="1"/>
</dbReference>
<comment type="caution">
    <text evidence="14">The sequence shown here is derived from an EMBL/GenBank/DDBJ whole genome shotgun (WGS) entry which is preliminary data.</text>
</comment>
<dbReference type="Pfam" id="PF00162">
    <property type="entry name" value="PGK"/>
    <property type="match status" value="1"/>
</dbReference>
<accession>A0A1G2PI47</accession>
<dbReference type="PRINTS" id="PR00477">
    <property type="entry name" value="PHGLYCKINASE"/>
</dbReference>
<feature type="binding site" evidence="11">
    <location>
        <position position="156"/>
    </location>
    <ligand>
        <name>(2R)-3-phosphoglycerate</name>
        <dbReference type="ChEBI" id="CHEBI:58272"/>
    </ligand>
</feature>
<organism evidence="14 15">
    <name type="scientific">Candidatus Terrybacteria bacterium RIFCSPHIGHO2_01_FULL_48_17</name>
    <dbReference type="NCBI Taxonomy" id="1802362"/>
    <lineage>
        <taxon>Bacteria</taxon>
        <taxon>Candidatus Terryibacteriota</taxon>
    </lineage>
</organism>
<comment type="caution">
    <text evidence="10">Lacks conserved residue(s) required for the propagation of feature annotation.</text>
</comment>
<feature type="binding site" evidence="11">
    <location>
        <position position="123"/>
    </location>
    <ligand>
        <name>(2R)-3-phosphoglycerate</name>
        <dbReference type="ChEBI" id="CHEBI:58272"/>
    </ligand>
</feature>
<dbReference type="PIRSF" id="PIRSF000724">
    <property type="entry name" value="Pgk"/>
    <property type="match status" value="1"/>
</dbReference>
<evidence type="ECO:0000313" key="15">
    <source>
        <dbReference type="Proteomes" id="UP000177629"/>
    </source>
</evidence>
<keyword evidence="6 10" id="KW-0808">Transferase</keyword>
<dbReference type="SUPFAM" id="SSF53748">
    <property type="entry name" value="Phosphoglycerate kinase"/>
    <property type="match status" value="1"/>
</dbReference>
<reference evidence="14 15" key="1">
    <citation type="journal article" date="2016" name="Nat. Commun.">
        <title>Thousands of microbial genomes shed light on interconnected biogeochemical processes in an aquifer system.</title>
        <authorList>
            <person name="Anantharaman K."/>
            <person name="Brown C.T."/>
            <person name="Hug L.A."/>
            <person name="Sharon I."/>
            <person name="Castelle C.J."/>
            <person name="Probst A.J."/>
            <person name="Thomas B.C."/>
            <person name="Singh A."/>
            <person name="Wilkins M.J."/>
            <person name="Karaoz U."/>
            <person name="Brodie E.L."/>
            <person name="Williams K.H."/>
            <person name="Hubbard S.S."/>
            <person name="Banfield J.F."/>
        </authorList>
    </citation>
    <scope>NUCLEOTIDE SEQUENCE [LARGE SCALE GENOMIC DNA]</scope>
</reference>
<evidence type="ECO:0000256" key="5">
    <source>
        <dbReference type="ARBA" id="ARBA00016471"/>
    </source>
</evidence>
<dbReference type="GO" id="GO:0004618">
    <property type="term" value="F:phosphoglycerate kinase activity"/>
    <property type="evidence" value="ECO:0007669"/>
    <property type="project" value="UniProtKB-UniRule"/>
</dbReference>
<evidence type="ECO:0000256" key="11">
    <source>
        <dbReference type="PIRSR" id="PIRSR000724-1"/>
    </source>
</evidence>
<evidence type="ECO:0000256" key="12">
    <source>
        <dbReference type="PIRSR" id="PIRSR000724-2"/>
    </source>
</evidence>
<dbReference type="InterPro" id="IPR036043">
    <property type="entry name" value="Phosphoglycerate_kinase_sf"/>
</dbReference>
<feature type="binding site" evidence="11">
    <location>
        <begin position="59"/>
        <end position="62"/>
    </location>
    <ligand>
        <name>substrate</name>
    </ligand>
</feature>
<feature type="binding site" evidence="10 12">
    <location>
        <position position="324"/>
    </location>
    <ligand>
        <name>ATP</name>
        <dbReference type="ChEBI" id="CHEBI:30616"/>
    </ligand>
</feature>
<comment type="pathway">
    <text evidence="2 10">Carbohydrate degradation; glycolysis; pyruvate from D-glyceraldehyde 3-phosphate: step 2/5.</text>
</comment>
<gene>
    <name evidence="10" type="primary">pgk</name>
    <name evidence="14" type="ORF">A2806_00480</name>
</gene>
<feature type="binding site" evidence="10 12">
    <location>
        <position position="206"/>
    </location>
    <ligand>
        <name>ATP</name>
        <dbReference type="ChEBI" id="CHEBI:30616"/>
    </ligand>
</feature>
<dbReference type="InterPro" id="IPR015824">
    <property type="entry name" value="Phosphoglycerate_kinase_N"/>
</dbReference>